<protein>
    <submittedName>
        <fullName evidence="1">Uncharacterized protein</fullName>
    </submittedName>
</protein>
<evidence type="ECO:0000313" key="2">
    <source>
        <dbReference type="Proteomes" id="UP000550707"/>
    </source>
</evidence>
<evidence type="ECO:0000313" key="1">
    <source>
        <dbReference type="EMBL" id="KAF6425155.1"/>
    </source>
</evidence>
<dbReference type="AlphaFoldDB" id="A0A7J8DQ26"/>
<dbReference type="EMBL" id="JACASF010000017">
    <property type="protein sequence ID" value="KAF6425155.1"/>
    <property type="molecule type" value="Genomic_DNA"/>
</dbReference>
<proteinExistence type="predicted"/>
<name>A0A7J8DQ26_MOLMO</name>
<comment type="caution">
    <text evidence="1">The sequence shown here is derived from an EMBL/GenBank/DDBJ whole genome shotgun (WGS) entry which is preliminary data.</text>
</comment>
<accession>A0A7J8DQ26</accession>
<keyword evidence="2" id="KW-1185">Reference proteome</keyword>
<dbReference type="Proteomes" id="UP000550707">
    <property type="component" value="Unassembled WGS sequence"/>
</dbReference>
<reference evidence="1 2" key="1">
    <citation type="journal article" date="2020" name="Nature">
        <title>Six reference-quality genomes reveal evolution of bat adaptations.</title>
        <authorList>
            <person name="Jebb D."/>
            <person name="Huang Z."/>
            <person name="Pippel M."/>
            <person name="Hughes G.M."/>
            <person name="Lavrichenko K."/>
            <person name="Devanna P."/>
            <person name="Winkler S."/>
            <person name="Jermiin L.S."/>
            <person name="Skirmuntt E.C."/>
            <person name="Katzourakis A."/>
            <person name="Burkitt-Gray L."/>
            <person name="Ray D.A."/>
            <person name="Sullivan K.A.M."/>
            <person name="Roscito J.G."/>
            <person name="Kirilenko B.M."/>
            <person name="Davalos L.M."/>
            <person name="Corthals A.P."/>
            <person name="Power M.L."/>
            <person name="Jones G."/>
            <person name="Ransome R.D."/>
            <person name="Dechmann D.K.N."/>
            <person name="Locatelli A.G."/>
            <person name="Puechmaille S.J."/>
            <person name="Fedrigo O."/>
            <person name="Jarvis E.D."/>
            <person name="Hiller M."/>
            <person name="Vernes S.C."/>
            <person name="Myers E.W."/>
            <person name="Teeling E.C."/>
        </authorList>
    </citation>
    <scope>NUCLEOTIDE SEQUENCE [LARGE SCALE GENOMIC DNA]</scope>
    <source>
        <strain evidence="1">MMolMol1</strain>
        <tissue evidence="1">Muscle</tissue>
    </source>
</reference>
<dbReference type="InParanoid" id="A0A7J8DQ26"/>
<gene>
    <name evidence="1" type="ORF">HJG59_009223</name>
</gene>
<sequence length="155" mass="17173">MLGGIVSQGDSGRTGADAAAMLTSPMSRASWLLRPVVIQHQPVSPPPSASILGPQLCLAAALGSQLTTGELTSVGTSGTRLLLMRIFSAKHSSQLNELRALPYPSETFLLYYFSFSFLFFFYPHPRTFFFSIFCSDRVGGREEERERERERETSM</sequence>
<organism evidence="1 2">
    <name type="scientific">Molossus molossus</name>
    <name type="common">Pallas' mastiff bat</name>
    <name type="synonym">Vespertilio molossus</name>
    <dbReference type="NCBI Taxonomy" id="27622"/>
    <lineage>
        <taxon>Eukaryota</taxon>
        <taxon>Metazoa</taxon>
        <taxon>Chordata</taxon>
        <taxon>Craniata</taxon>
        <taxon>Vertebrata</taxon>
        <taxon>Euteleostomi</taxon>
        <taxon>Mammalia</taxon>
        <taxon>Eutheria</taxon>
        <taxon>Laurasiatheria</taxon>
        <taxon>Chiroptera</taxon>
        <taxon>Yangochiroptera</taxon>
        <taxon>Molossidae</taxon>
        <taxon>Molossus</taxon>
    </lineage>
</organism>